<comment type="caution">
    <text evidence="2">The sequence shown here is derived from an EMBL/GenBank/DDBJ whole genome shotgun (WGS) entry which is preliminary data.</text>
</comment>
<dbReference type="STRING" id="485913.Krac_7880"/>
<evidence type="ECO:0000256" key="1">
    <source>
        <dbReference type="SAM" id="Phobius"/>
    </source>
</evidence>
<dbReference type="Proteomes" id="UP000004508">
    <property type="component" value="Unassembled WGS sequence"/>
</dbReference>
<dbReference type="RefSeq" id="WP_007911021.1">
    <property type="nucleotide sequence ID" value="NZ_ADVG01000002.1"/>
</dbReference>
<keyword evidence="3" id="KW-1185">Reference proteome</keyword>
<evidence type="ECO:0000313" key="2">
    <source>
        <dbReference type="EMBL" id="EFH86577.1"/>
    </source>
</evidence>
<feature type="transmembrane region" description="Helical" evidence="1">
    <location>
        <begin position="148"/>
        <end position="168"/>
    </location>
</feature>
<organism evidence="2 3">
    <name type="scientific">Ktedonobacter racemifer DSM 44963</name>
    <dbReference type="NCBI Taxonomy" id="485913"/>
    <lineage>
        <taxon>Bacteria</taxon>
        <taxon>Bacillati</taxon>
        <taxon>Chloroflexota</taxon>
        <taxon>Ktedonobacteria</taxon>
        <taxon>Ktedonobacterales</taxon>
        <taxon>Ktedonobacteraceae</taxon>
        <taxon>Ktedonobacter</taxon>
    </lineage>
</organism>
<reference evidence="2 3" key="1">
    <citation type="journal article" date="2011" name="Stand. Genomic Sci.">
        <title>Non-contiguous finished genome sequence and contextual data of the filamentous soil bacterium Ktedonobacter racemifer type strain (SOSP1-21).</title>
        <authorList>
            <person name="Chang Y.J."/>
            <person name="Land M."/>
            <person name="Hauser L."/>
            <person name="Chertkov O."/>
            <person name="Del Rio T.G."/>
            <person name="Nolan M."/>
            <person name="Copeland A."/>
            <person name="Tice H."/>
            <person name="Cheng J.F."/>
            <person name="Lucas S."/>
            <person name="Han C."/>
            <person name="Goodwin L."/>
            <person name="Pitluck S."/>
            <person name="Ivanova N."/>
            <person name="Ovchinikova G."/>
            <person name="Pati A."/>
            <person name="Chen A."/>
            <person name="Palaniappan K."/>
            <person name="Mavromatis K."/>
            <person name="Liolios K."/>
            <person name="Brettin T."/>
            <person name="Fiebig A."/>
            <person name="Rohde M."/>
            <person name="Abt B."/>
            <person name="Goker M."/>
            <person name="Detter J.C."/>
            <person name="Woyke T."/>
            <person name="Bristow J."/>
            <person name="Eisen J.A."/>
            <person name="Markowitz V."/>
            <person name="Hugenholtz P."/>
            <person name="Kyrpides N.C."/>
            <person name="Klenk H.P."/>
            <person name="Lapidus A."/>
        </authorList>
    </citation>
    <scope>NUCLEOTIDE SEQUENCE [LARGE SCALE GENOMIC DNA]</scope>
    <source>
        <strain evidence="3">DSM 44963</strain>
    </source>
</reference>
<dbReference type="InParanoid" id="D6TLC7"/>
<protein>
    <submittedName>
        <fullName evidence="2">Uncharacterized protein</fullName>
    </submittedName>
</protein>
<feature type="transmembrane region" description="Helical" evidence="1">
    <location>
        <begin position="80"/>
        <end position="98"/>
    </location>
</feature>
<name>D6TLC7_KTERA</name>
<proteinExistence type="predicted"/>
<keyword evidence="1" id="KW-0812">Transmembrane</keyword>
<dbReference type="AlphaFoldDB" id="D6TLC7"/>
<sequence>MRTSSTATARATSGEQLVLMQGLYALLEVGTWLYCSFQQIVTTHDSIVGIMQGGTIVPSNITAQQLLMFLQSNMDKYNKIGWTVAVVCQVIFWGLAMPGSPIHSKLLHRWIIGAFFVLEVTTDLWYSIATNTTLGGAFVWIFNWGNGGWLVSLCYIAAMSAGSIFMGIRGFYRLEKILTPVFRQPRTA</sequence>
<evidence type="ECO:0000313" key="3">
    <source>
        <dbReference type="Proteomes" id="UP000004508"/>
    </source>
</evidence>
<gene>
    <name evidence="2" type="ORF">Krac_7880</name>
</gene>
<keyword evidence="1" id="KW-0472">Membrane</keyword>
<dbReference type="EMBL" id="ADVG01000002">
    <property type="protein sequence ID" value="EFH86577.1"/>
    <property type="molecule type" value="Genomic_DNA"/>
</dbReference>
<keyword evidence="1" id="KW-1133">Transmembrane helix</keyword>
<accession>D6TLC7</accession>